<feature type="region of interest" description="Disordered" evidence="1">
    <location>
        <begin position="1"/>
        <end position="56"/>
    </location>
</feature>
<feature type="compositionally biased region" description="Polar residues" evidence="1">
    <location>
        <begin position="1"/>
        <end position="10"/>
    </location>
</feature>
<accession>A0A4C1T390</accession>
<comment type="caution">
    <text evidence="2">The sequence shown here is derived from an EMBL/GenBank/DDBJ whole genome shotgun (WGS) entry which is preliminary data.</text>
</comment>
<reference evidence="2 3" key="1">
    <citation type="journal article" date="2019" name="Commun. Biol.">
        <title>The bagworm genome reveals a unique fibroin gene that provides high tensile strength.</title>
        <authorList>
            <person name="Kono N."/>
            <person name="Nakamura H."/>
            <person name="Ohtoshi R."/>
            <person name="Tomita M."/>
            <person name="Numata K."/>
            <person name="Arakawa K."/>
        </authorList>
    </citation>
    <scope>NUCLEOTIDE SEQUENCE [LARGE SCALE GENOMIC DNA]</scope>
</reference>
<evidence type="ECO:0000256" key="1">
    <source>
        <dbReference type="SAM" id="MobiDB-lite"/>
    </source>
</evidence>
<organism evidence="2 3">
    <name type="scientific">Eumeta variegata</name>
    <name type="common">Bagworm moth</name>
    <name type="synonym">Eumeta japonica</name>
    <dbReference type="NCBI Taxonomy" id="151549"/>
    <lineage>
        <taxon>Eukaryota</taxon>
        <taxon>Metazoa</taxon>
        <taxon>Ecdysozoa</taxon>
        <taxon>Arthropoda</taxon>
        <taxon>Hexapoda</taxon>
        <taxon>Insecta</taxon>
        <taxon>Pterygota</taxon>
        <taxon>Neoptera</taxon>
        <taxon>Endopterygota</taxon>
        <taxon>Lepidoptera</taxon>
        <taxon>Glossata</taxon>
        <taxon>Ditrysia</taxon>
        <taxon>Tineoidea</taxon>
        <taxon>Psychidae</taxon>
        <taxon>Oiketicinae</taxon>
        <taxon>Eumeta</taxon>
    </lineage>
</organism>
<feature type="compositionally biased region" description="Low complexity" evidence="1">
    <location>
        <begin position="11"/>
        <end position="20"/>
    </location>
</feature>
<evidence type="ECO:0000313" key="2">
    <source>
        <dbReference type="EMBL" id="GBP08645.1"/>
    </source>
</evidence>
<protein>
    <submittedName>
        <fullName evidence="2">Uncharacterized protein</fullName>
    </submittedName>
</protein>
<name>A0A4C1T390_EUMVA</name>
<evidence type="ECO:0000313" key="3">
    <source>
        <dbReference type="Proteomes" id="UP000299102"/>
    </source>
</evidence>
<gene>
    <name evidence="2" type="ORF">EVAR_7249_1</name>
</gene>
<sequence length="124" mass="14024">MYFQSAANENSESCGSGSSKPSERSPHANNCPIHTERALPTGRGAGEGRRGPVQFPRHCYGNTRYTLKSNCNNRFDTREMAKLQNSKPRVCRSWDVEPGQRETADNVRQYAFKKITQVRRESSV</sequence>
<keyword evidence="3" id="KW-1185">Reference proteome</keyword>
<dbReference type="EMBL" id="BGZK01000032">
    <property type="protein sequence ID" value="GBP08645.1"/>
    <property type="molecule type" value="Genomic_DNA"/>
</dbReference>
<proteinExistence type="predicted"/>
<dbReference type="Proteomes" id="UP000299102">
    <property type="component" value="Unassembled WGS sequence"/>
</dbReference>
<dbReference type="AlphaFoldDB" id="A0A4C1T390"/>